<protein>
    <recommendedName>
        <fullName evidence="2">C2 domain-containing protein</fullName>
    </recommendedName>
</protein>
<evidence type="ECO:0000313" key="3">
    <source>
        <dbReference type="EMBL" id="QIX00011.1"/>
    </source>
</evidence>
<name>A0A6H0XZB5_9PEZI</name>
<dbReference type="InterPro" id="IPR035892">
    <property type="entry name" value="C2_domain_sf"/>
</dbReference>
<feature type="region of interest" description="Disordered" evidence="1">
    <location>
        <begin position="360"/>
        <end position="679"/>
    </location>
</feature>
<dbReference type="OrthoDB" id="270970at2759"/>
<organism evidence="3 4">
    <name type="scientific">Peltaster fructicola</name>
    <dbReference type="NCBI Taxonomy" id="286661"/>
    <lineage>
        <taxon>Eukaryota</taxon>
        <taxon>Fungi</taxon>
        <taxon>Dikarya</taxon>
        <taxon>Ascomycota</taxon>
        <taxon>Pezizomycotina</taxon>
        <taxon>Dothideomycetes</taxon>
        <taxon>Dothideomycetes incertae sedis</taxon>
        <taxon>Peltaster</taxon>
    </lineage>
</organism>
<evidence type="ECO:0000313" key="4">
    <source>
        <dbReference type="Proteomes" id="UP000503462"/>
    </source>
</evidence>
<dbReference type="Proteomes" id="UP000503462">
    <property type="component" value="Chromosome 4"/>
</dbReference>
<feature type="compositionally biased region" description="Polar residues" evidence="1">
    <location>
        <begin position="558"/>
        <end position="576"/>
    </location>
</feature>
<dbReference type="Pfam" id="PF00168">
    <property type="entry name" value="C2"/>
    <property type="match status" value="1"/>
</dbReference>
<dbReference type="SUPFAM" id="SSF49562">
    <property type="entry name" value="C2 domain (Calcium/lipid-binding domain, CaLB)"/>
    <property type="match status" value="1"/>
</dbReference>
<dbReference type="AlphaFoldDB" id="A0A6H0XZB5"/>
<accession>A0A6H0XZB5</accession>
<gene>
    <name evidence="3" type="ORF">AMS68_005528</name>
</gene>
<feature type="compositionally biased region" description="Polar residues" evidence="1">
    <location>
        <begin position="737"/>
        <end position="760"/>
    </location>
</feature>
<evidence type="ECO:0000259" key="2">
    <source>
        <dbReference type="PROSITE" id="PS50004"/>
    </source>
</evidence>
<feature type="compositionally biased region" description="Basic and acidic residues" evidence="1">
    <location>
        <begin position="161"/>
        <end position="178"/>
    </location>
</feature>
<feature type="region of interest" description="Disordered" evidence="1">
    <location>
        <begin position="161"/>
        <end position="216"/>
    </location>
</feature>
<dbReference type="PANTHER" id="PTHR47052:SF3">
    <property type="entry name" value="INGRESSION PROTEIN 1"/>
    <property type="match status" value="1"/>
</dbReference>
<feature type="region of interest" description="Disordered" evidence="1">
    <location>
        <begin position="714"/>
        <end position="779"/>
    </location>
</feature>
<dbReference type="Gene3D" id="2.60.40.150">
    <property type="entry name" value="C2 domain"/>
    <property type="match status" value="1"/>
</dbReference>
<proteinExistence type="predicted"/>
<keyword evidence="4" id="KW-1185">Reference proteome</keyword>
<feature type="domain" description="C2" evidence="2">
    <location>
        <begin position="13"/>
        <end position="134"/>
    </location>
</feature>
<sequence length="823" mass="90921">MAAKLAPSQPAMMSGQHTSGIFADMSVDGPEIGTLVAIVDRAKNLPNRKSMGKQSVYCAARLGKEAKKTETDKRGGQTPRWDQELRFTVHDSLDYHNLKISVFSEDKRTDLVGEAWVNLDTVIVAGGGKSDVWQSLSFKGKYAGELRIELTYYDSRPKPERRAVVEEDTKLRQSGSERVKRRPLPVGPDGARGSLTPDTIPLRIEPGRAKHGPRDLNTPQRANSLPIEAIPQAQLQPAQQQTQYYNTAMHPDAALPIPVHTEYDETPMEMRGYEDPYAQPDFLPALPPAPRQRAVPASRYAGVQSTPPTQRPVPHPSLPHAHSDPVIPQHPDYYEEPEDRGLYTAAPEPLPDLDYQHRYVQQRHRGSDASWNSPHDQYPQHYRSTEAYDEAPPQPPSHSRSTSALPTLPSPHSAAICSKHVAVASDREESTRQPPTQASPHAERYDSSPMQTPSRGERYGSSPVQPAPRVSPYAETPPQLRGMPRSSQPQVSPVHRQSPHPLSQEVHRARSPALTTPIVKPRAISPSRQPEEPPQSEWRRKSTYSIQNPVRAFESSDESPLSRSRPQTSTHSTPRKSVSPHPPPVASSFAGGVPFGPDSFDVHNPAVRHKSDPDSPYDQGYNEGSKRTITAWDGREIDPSDHLPVASWAPEPEVKTPSKTYGLGRDRDFGPRAADSSATRISKDTMVNVRRRGQSTDATPSATIRARIVKKSANNSPITPLGEHTNYNPVPDPYAQQDYSRGFTNGSPGVLSGQKSSYDSYSEYGGPELPPKVPLGQTQDMYGQDALSREIASIDIGSAPRQRTQAPIAYVPVKSHRDRNSFY</sequence>
<dbReference type="PROSITE" id="PS50004">
    <property type="entry name" value="C2"/>
    <property type="match status" value="1"/>
</dbReference>
<dbReference type="InterPro" id="IPR000008">
    <property type="entry name" value="C2_dom"/>
</dbReference>
<feature type="region of interest" description="Disordered" evidence="1">
    <location>
        <begin position="271"/>
        <end position="337"/>
    </location>
</feature>
<dbReference type="InterPro" id="IPR052981">
    <property type="entry name" value="Ingression_C2_domain"/>
</dbReference>
<dbReference type="EMBL" id="CP051142">
    <property type="protein sequence ID" value="QIX00011.1"/>
    <property type="molecule type" value="Genomic_DNA"/>
</dbReference>
<reference evidence="3 4" key="1">
    <citation type="journal article" date="2016" name="Sci. Rep.">
        <title>Peltaster fructicola genome reveals evolution from an invasive phytopathogen to an ectophytic parasite.</title>
        <authorList>
            <person name="Xu C."/>
            <person name="Chen H."/>
            <person name="Gleason M.L."/>
            <person name="Xu J.R."/>
            <person name="Liu H."/>
            <person name="Zhang R."/>
            <person name="Sun G."/>
        </authorList>
    </citation>
    <scope>NUCLEOTIDE SEQUENCE [LARGE SCALE GENOMIC DNA]</scope>
    <source>
        <strain evidence="3 4">LNHT1506</strain>
    </source>
</reference>
<dbReference type="SMART" id="SM00239">
    <property type="entry name" value="C2"/>
    <property type="match status" value="1"/>
</dbReference>
<feature type="compositionally biased region" description="Basic and acidic residues" evidence="1">
    <location>
        <begin position="205"/>
        <end position="214"/>
    </location>
</feature>
<dbReference type="PANTHER" id="PTHR47052">
    <property type="entry name" value="CONSERVED SERINE PROLINE-RICH PROTEIN (AFU_ORTHOLOGUE AFUA_2G01790)"/>
    <property type="match status" value="1"/>
</dbReference>
<evidence type="ECO:0000256" key="1">
    <source>
        <dbReference type="SAM" id="MobiDB-lite"/>
    </source>
</evidence>